<proteinExistence type="inferred from homology"/>
<keyword evidence="3" id="KW-0964">Secreted</keyword>
<dbReference type="NCBIfam" id="TIGR03501">
    <property type="entry name" value="GlyGly_CTERM"/>
    <property type="match status" value="1"/>
</dbReference>
<keyword evidence="4 9" id="KW-0645">Protease</keyword>
<evidence type="ECO:0000256" key="11">
    <source>
        <dbReference type="SAM" id="MobiDB-lite"/>
    </source>
</evidence>
<dbReference type="Gene3D" id="3.40.50.200">
    <property type="entry name" value="Peptidase S8/S53 domain"/>
    <property type="match status" value="1"/>
</dbReference>
<dbReference type="GO" id="GO:0005509">
    <property type="term" value="F:calcium ion binding"/>
    <property type="evidence" value="ECO:0007669"/>
    <property type="project" value="InterPro"/>
</dbReference>
<organism evidence="14 15">
    <name type="scientific">Pseudoalteromonas luteoviolacea</name>
    <dbReference type="NCBI Taxonomy" id="43657"/>
    <lineage>
        <taxon>Bacteria</taxon>
        <taxon>Pseudomonadati</taxon>
        <taxon>Pseudomonadota</taxon>
        <taxon>Gammaproteobacteria</taxon>
        <taxon>Alteromonadales</taxon>
        <taxon>Pseudoalteromonadaceae</taxon>
        <taxon>Pseudoalteromonas</taxon>
    </lineage>
</organism>
<feature type="signal peptide" evidence="12">
    <location>
        <begin position="1"/>
        <end position="26"/>
    </location>
</feature>
<dbReference type="InterPro" id="IPR046450">
    <property type="entry name" value="PA_dom_sf"/>
</dbReference>
<evidence type="ECO:0000256" key="3">
    <source>
        <dbReference type="ARBA" id="ARBA00022525"/>
    </source>
</evidence>
<sequence length="1355" mass="143917">MAKYSFKATAVAMAVSGALTAAAVNAATVDTHHRAFNTEISKVDQATLKENRAEAFLVILKQETAADLMARGNYSVNDARTMVADVELLQTSVKRDLAALNADIKVVGSTKLLASTLIVEASDEALAQIKKNKSVERVLPLYDYELHVAAANDYIKAAPVNVAGFTGKGQKVAVLDTGIDYTHQVFNPAGGTKEAYEAAQADPRAVEWPQGQVKGGYDFMRNDPDPIENDPNFPDPTSPDDGASNHGTSVSHSVTGIAPDVELYVYSVCGGGCPYAAQLGALEAAMDPNGDGDISDRVDVINMSLGGEFGSTDREEGTQFLIHQAVKMGTNVVISAGNDGNHPFRIGGPSTTPNALSVGAMGHPTLNELFALGTIGGEAVEVGTASFGPQDPFTFSNEDTELVYPETNQNGCDLPDPNDADGALNPFDGMDFTGKAVLIDRGACAFTEKALNAQEKGAKYVIIANNVAGGAPGLGGSDDKVTIPTISVTLDDGAKLKATLAAGQQPVFKFGIEAHLAIDTVADFSSRGPSMDGLLKPEITAPGVNIQVAATGTYTELDGATGTSFSGPITAGAVALVREARPELSASQVKAVLMNTANLNVFMEPKSINADAALAPISIIGAGLVDVEKAVASQTVAWVNQTDYDTAQAALSFGFDVLDETTTYTKTVHVKNFSATDKTYNLRTEARFDNDAALGATAWEFPASITVPAGEQLAFEVKLTIDPSKLPAWSLPNPQSANDLTARADALTLSELDGALVFDDTSLDGDHDLHMVYHVLPRAAESVALELIEDEGRIKVTNDGFTTLNVYPEQLIATGVEATKEDKAYNIISSSFSLFANEFCDTGLFFNASIEMRDELTIHRRAGYQMNLDIDNDGIYDYALANYYDVGRSAAVVGRARTVSGPIVDGAPQWRFLTAMYHEGGSNTVKFSGCSDIIGLDGASLGQDMMIQAMVGHNNYQLGIYEVTDSVTGYARFDGTASALVDDAGNRVTELAPGASAYAMSYMPMTVSSDNQILASVTSDLLPEVVVPLVADVELEVSEDAEVGHVIGQLALVEQDGGANLDMFELVAQSHSGITVHKDGSVVVAESDTPLDYDAGLMHVELTVVAHDEKGFKSEPTTIIVDILNAVDEDSEKAPYVAEGQEFDVDENAELGTEVGHLEFMDQDDNVAEFVVDGSDVIAIDADGLITVVGEVDFDLGASFEVTVKAVDEDGLESKAVTVVFNVEEDEYEGKPMIEEGQSFNIEENSPIGTVIGQLTFSDFDNDVVEFSVAGTSLVTVNEQGQLIVAGNLDFEYDRQFSFDVKAKDAQDKYSDEVRVEVRLVDVDEDNGDDDDSGSLAWLTLLAAPFAALRRRKQK</sequence>
<dbReference type="RefSeq" id="WP_039611232.1">
    <property type="nucleotide sequence ID" value="NZ_JWIC01000008.1"/>
</dbReference>
<feature type="domain" description="Cadherin" evidence="13">
    <location>
        <begin position="1234"/>
        <end position="1347"/>
    </location>
</feature>
<comment type="caution">
    <text evidence="14">The sequence shown here is derived from an EMBL/GenBank/DDBJ whole genome shotgun (WGS) entry which is preliminary data.</text>
</comment>
<dbReference type="Pfam" id="PF02225">
    <property type="entry name" value="PA"/>
    <property type="match status" value="1"/>
</dbReference>
<dbReference type="InterPro" id="IPR023827">
    <property type="entry name" value="Peptidase_S8_Asp-AS"/>
</dbReference>
<protein>
    <submittedName>
        <fullName evidence="14">Peptidase S8</fullName>
    </submittedName>
</protein>
<feature type="domain" description="Cadherin" evidence="13">
    <location>
        <begin position="1029"/>
        <end position="1137"/>
    </location>
</feature>
<dbReference type="PRINTS" id="PR00205">
    <property type="entry name" value="CADHERIN"/>
</dbReference>
<feature type="active site" description="Charge relay system" evidence="8 9">
    <location>
        <position position="564"/>
    </location>
</feature>
<evidence type="ECO:0000313" key="15">
    <source>
        <dbReference type="Proteomes" id="UP000031327"/>
    </source>
</evidence>
<dbReference type="PROSITE" id="PS51892">
    <property type="entry name" value="SUBTILASE"/>
    <property type="match status" value="1"/>
</dbReference>
<dbReference type="Proteomes" id="UP000031327">
    <property type="component" value="Unassembled WGS sequence"/>
</dbReference>
<dbReference type="InterPro" id="IPR015500">
    <property type="entry name" value="Peptidase_S8_subtilisin-rel"/>
</dbReference>
<feature type="region of interest" description="Disordered" evidence="11">
    <location>
        <begin position="213"/>
        <end position="251"/>
    </location>
</feature>
<dbReference type="GO" id="GO:0016020">
    <property type="term" value="C:membrane"/>
    <property type="evidence" value="ECO:0007669"/>
    <property type="project" value="InterPro"/>
</dbReference>
<dbReference type="CDD" id="cd04818">
    <property type="entry name" value="PA_subtilisin_1"/>
    <property type="match status" value="1"/>
</dbReference>
<dbReference type="PROSITE" id="PS00136">
    <property type="entry name" value="SUBTILASE_ASP"/>
    <property type="match status" value="1"/>
</dbReference>
<evidence type="ECO:0000256" key="10">
    <source>
        <dbReference type="RuleBase" id="RU003355"/>
    </source>
</evidence>
<evidence type="ECO:0000256" key="7">
    <source>
        <dbReference type="ARBA" id="ARBA00022825"/>
    </source>
</evidence>
<dbReference type="InterPro" id="IPR003137">
    <property type="entry name" value="PA_domain"/>
</dbReference>
<feature type="domain" description="Cadherin" evidence="13">
    <location>
        <begin position="1137"/>
        <end position="1234"/>
    </location>
</feature>
<dbReference type="EMBL" id="JWIC01000008">
    <property type="protein sequence ID" value="KID55578.1"/>
    <property type="molecule type" value="Genomic_DNA"/>
</dbReference>
<dbReference type="PRINTS" id="PR00723">
    <property type="entry name" value="SUBTILISIN"/>
</dbReference>
<keyword evidence="2" id="KW-0134">Cell wall</keyword>
<dbReference type="CDD" id="cd11304">
    <property type="entry name" value="Cadherin_repeat"/>
    <property type="match status" value="3"/>
</dbReference>
<accession>A0A0C1MMB3</accession>
<dbReference type="InterPro" id="IPR002126">
    <property type="entry name" value="Cadherin-like_dom"/>
</dbReference>
<dbReference type="InterPro" id="IPR020008">
    <property type="entry name" value="GlyGly_CTERM"/>
</dbReference>
<feature type="active site" description="Charge relay system" evidence="8 9">
    <location>
        <position position="246"/>
    </location>
</feature>
<dbReference type="PROSITE" id="PS00138">
    <property type="entry name" value="SUBTILASE_SER"/>
    <property type="match status" value="1"/>
</dbReference>
<dbReference type="GO" id="GO:0006508">
    <property type="term" value="P:proteolysis"/>
    <property type="evidence" value="ECO:0007669"/>
    <property type="project" value="UniProtKB-KW"/>
</dbReference>
<evidence type="ECO:0000256" key="12">
    <source>
        <dbReference type="SAM" id="SignalP"/>
    </source>
</evidence>
<dbReference type="GO" id="GO:0007156">
    <property type="term" value="P:homophilic cell adhesion via plasma membrane adhesion molecules"/>
    <property type="evidence" value="ECO:0007669"/>
    <property type="project" value="InterPro"/>
</dbReference>
<evidence type="ECO:0000256" key="2">
    <source>
        <dbReference type="ARBA" id="ARBA00022512"/>
    </source>
</evidence>
<reference evidence="14 15" key="1">
    <citation type="submission" date="2014-12" db="EMBL/GenBank/DDBJ databases">
        <title>Draft Genome Sequence of Pseudoalteromonas luteoviolacea HI1.</title>
        <authorList>
            <person name="Asahina A.Y."/>
            <person name="Hadfield M.G."/>
        </authorList>
    </citation>
    <scope>NUCLEOTIDE SEQUENCE [LARGE SCALE GENOMIC DNA]</scope>
    <source>
        <strain evidence="14 15">HI1</strain>
    </source>
</reference>
<feature type="chain" id="PRO_5002153750" evidence="12">
    <location>
        <begin position="27"/>
        <end position="1355"/>
    </location>
</feature>
<keyword evidence="5 12" id="KW-0732">Signal</keyword>
<dbReference type="InterPro" id="IPR015919">
    <property type="entry name" value="Cadherin-like_sf"/>
</dbReference>
<name>A0A0C1MMB3_9GAMM</name>
<comment type="similarity">
    <text evidence="1 9 10">Belongs to the peptidase S8 family.</text>
</comment>
<evidence type="ECO:0000256" key="9">
    <source>
        <dbReference type="PROSITE-ProRule" id="PRU01240"/>
    </source>
</evidence>
<dbReference type="SUPFAM" id="SSF52025">
    <property type="entry name" value="PA domain"/>
    <property type="match status" value="1"/>
</dbReference>
<keyword evidence="6 9" id="KW-0378">Hydrolase</keyword>
<feature type="active site" description="Charge relay system" evidence="8 9">
    <location>
        <position position="176"/>
    </location>
</feature>
<dbReference type="Gene3D" id="3.50.30.30">
    <property type="match status" value="1"/>
</dbReference>
<dbReference type="GO" id="GO:0004252">
    <property type="term" value="F:serine-type endopeptidase activity"/>
    <property type="evidence" value="ECO:0007669"/>
    <property type="project" value="UniProtKB-UniRule"/>
</dbReference>
<dbReference type="InterPro" id="IPR050131">
    <property type="entry name" value="Peptidase_S8_subtilisin-like"/>
</dbReference>
<dbReference type="OrthoDB" id="614750at2"/>
<dbReference type="Pfam" id="PF00082">
    <property type="entry name" value="Peptidase_S8"/>
    <property type="match status" value="1"/>
</dbReference>
<gene>
    <name evidence="14" type="ORF">JF50_20525</name>
</gene>
<dbReference type="PROSITE" id="PS50268">
    <property type="entry name" value="CADHERIN_2"/>
    <property type="match status" value="3"/>
</dbReference>
<dbReference type="PANTHER" id="PTHR43806:SF11">
    <property type="entry name" value="CEREVISIN-RELATED"/>
    <property type="match status" value="1"/>
</dbReference>
<evidence type="ECO:0000256" key="4">
    <source>
        <dbReference type="ARBA" id="ARBA00022670"/>
    </source>
</evidence>
<evidence type="ECO:0000256" key="5">
    <source>
        <dbReference type="ARBA" id="ARBA00022729"/>
    </source>
</evidence>
<dbReference type="Gene3D" id="2.60.40.60">
    <property type="entry name" value="Cadherins"/>
    <property type="match status" value="3"/>
</dbReference>
<dbReference type="SUPFAM" id="SSF49313">
    <property type="entry name" value="Cadherin-like"/>
    <property type="match status" value="3"/>
</dbReference>
<evidence type="ECO:0000259" key="13">
    <source>
        <dbReference type="PROSITE" id="PS50268"/>
    </source>
</evidence>
<dbReference type="InterPro" id="IPR023828">
    <property type="entry name" value="Peptidase_S8_Ser-AS"/>
</dbReference>
<evidence type="ECO:0000313" key="14">
    <source>
        <dbReference type="EMBL" id="KID55578.1"/>
    </source>
</evidence>
<evidence type="ECO:0000256" key="1">
    <source>
        <dbReference type="ARBA" id="ARBA00011073"/>
    </source>
</evidence>
<evidence type="ECO:0000256" key="8">
    <source>
        <dbReference type="PIRSR" id="PIRSR615500-1"/>
    </source>
</evidence>
<dbReference type="SUPFAM" id="SSF52743">
    <property type="entry name" value="Subtilisin-like"/>
    <property type="match status" value="1"/>
</dbReference>
<evidence type="ECO:0000256" key="6">
    <source>
        <dbReference type="ARBA" id="ARBA00022801"/>
    </source>
</evidence>
<dbReference type="PANTHER" id="PTHR43806">
    <property type="entry name" value="PEPTIDASE S8"/>
    <property type="match status" value="1"/>
</dbReference>
<keyword evidence="7 9" id="KW-0720">Serine protease</keyword>
<dbReference type="InterPro" id="IPR036852">
    <property type="entry name" value="Peptidase_S8/S53_dom_sf"/>
</dbReference>
<dbReference type="InterPro" id="IPR000209">
    <property type="entry name" value="Peptidase_S8/S53_dom"/>
</dbReference>